<dbReference type="RefSeq" id="WP_149733172.1">
    <property type="nucleotide sequence ID" value="NZ_FQZD01000004.1"/>
</dbReference>
<dbReference type="NCBIfam" id="TIGR01494">
    <property type="entry name" value="ATPase_P-type"/>
    <property type="match status" value="2"/>
</dbReference>
<keyword evidence="5" id="KW-1003">Cell membrane</keyword>
<feature type="transmembrane region" description="Helical" evidence="18">
    <location>
        <begin position="849"/>
        <end position="868"/>
    </location>
</feature>
<keyword evidence="21" id="KW-1185">Reference proteome</keyword>
<dbReference type="InterPro" id="IPR018303">
    <property type="entry name" value="ATPase_P-typ_P_site"/>
</dbReference>
<dbReference type="FunFam" id="2.70.150.10:FF:000016">
    <property type="entry name" value="Calcium-transporting P-type ATPase putative"/>
    <property type="match status" value="1"/>
</dbReference>
<dbReference type="SUPFAM" id="SSF56784">
    <property type="entry name" value="HAD-like"/>
    <property type="match status" value="1"/>
</dbReference>
<evidence type="ECO:0000259" key="19">
    <source>
        <dbReference type="SMART" id="SM00831"/>
    </source>
</evidence>
<name>A0A1M6AR88_9FIRM</name>
<dbReference type="InterPro" id="IPR008250">
    <property type="entry name" value="ATPase_P-typ_transduc_dom_A_sf"/>
</dbReference>
<dbReference type="Gene3D" id="2.70.150.10">
    <property type="entry name" value="Calcium-transporting ATPase, cytoplasmic transduction domain A"/>
    <property type="match status" value="1"/>
</dbReference>
<dbReference type="InterPro" id="IPR006068">
    <property type="entry name" value="ATPase_P-typ_cation-transptr_C"/>
</dbReference>
<evidence type="ECO:0000256" key="4">
    <source>
        <dbReference type="ARBA" id="ARBA00022448"/>
    </source>
</evidence>
<feature type="transmembrane region" description="Helical" evidence="18">
    <location>
        <begin position="53"/>
        <end position="75"/>
    </location>
</feature>
<evidence type="ECO:0000256" key="16">
    <source>
        <dbReference type="ARBA" id="ARBA00023136"/>
    </source>
</evidence>
<dbReference type="Pfam" id="PF00689">
    <property type="entry name" value="Cation_ATPase_C"/>
    <property type="match status" value="1"/>
</dbReference>
<dbReference type="AlphaFoldDB" id="A0A1M6AR88"/>
<dbReference type="PROSITE" id="PS00154">
    <property type="entry name" value="ATPASE_E1_E2"/>
    <property type="match status" value="1"/>
</dbReference>
<dbReference type="InterPro" id="IPR044492">
    <property type="entry name" value="P_typ_ATPase_HD_dom"/>
</dbReference>
<evidence type="ECO:0000256" key="2">
    <source>
        <dbReference type="ARBA" id="ARBA00005675"/>
    </source>
</evidence>
<evidence type="ECO:0000256" key="17">
    <source>
        <dbReference type="ARBA" id="ARBA00048694"/>
    </source>
</evidence>
<keyword evidence="11" id="KW-0067">ATP-binding</keyword>
<dbReference type="InterPro" id="IPR059000">
    <property type="entry name" value="ATPase_P-type_domA"/>
</dbReference>
<feature type="transmembrane region" description="Helical" evidence="18">
    <location>
        <begin position="784"/>
        <end position="805"/>
    </location>
</feature>
<feature type="transmembrane region" description="Helical" evidence="18">
    <location>
        <begin position="268"/>
        <end position="297"/>
    </location>
</feature>
<dbReference type="InterPro" id="IPR001757">
    <property type="entry name" value="P_typ_ATPase"/>
</dbReference>
<dbReference type="FunFam" id="1.20.1110.10:FF:000065">
    <property type="entry name" value="Sarcoplasmic/endoplasmic reticulum calcium ATPase 1"/>
    <property type="match status" value="1"/>
</dbReference>
<evidence type="ECO:0000256" key="8">
    <source>
        <dbReference type="ARBA" id="ARBA00022723"/>
    </source>
</evidence>
<dbReference type="Proteomes" id="UP000322917">
    <property type="component" value="Unassembled WGS sequence"/>
</dbReference>
<dbReference type="Pfam" id="PF00122">
    <property type="entry name" value="E1-E2_ATPase"/>
    <property type="match status" value="1"/>
</dbReference>
<dbReference type="FunFam" id="3.40.50.1000:FF:000001">
    <property type="entry name" value="Phospholipid-transporting ATPase IC"/>
    <property type="match status" value="1"/>
</dbReference>
<protein>
    <recommendedName>
        <fullName evidence="3">P-type Ca(2+) transporter</fullName>
        <ecNumber evidence="3">7.2.2.10</ecNumber>
    </recommendedName>
</protein>
<dbReference type="InterPro" id="IPR004014">
    <property type="entry name" value="ATPase_P-typ_cation-transptr_N"/>
</dbReference>
<dbReference type="InterPro" id="IPR036412">
    <property type="entry name" value="HAD-like_sf"/>
</dbReference>
<keyword evidence="7 18" id="KW-0812">Transmembrane</keyword>
<proteinExistence type="inferred from homology"/>
<evidence type="ECO:0000256" key="5">
    <source>
        <dbReference type="ARBA" id="ARBA00022475"/>
    </source>
</evidence>
<dbReference type="GO" id="GO:0046872">
    <property type="term" value="F:metal ion binding"/>
    <property type="evidence" value="ECO:0007669"/>
    <property type="project" value="UniProtKB-KW"/>
</dbReference>
<keyword evidence="16 18" id="KW-0472">Membrane</keyword>
<evidence type="ECO:0000256" key="13">
    <source>
        <dbReference type="ARBA" id="ARBA00022967"/>
    </source>
</evidence>
<comment type="subcellular location">
    <subcellularLocation>
        <location evidence="1">Cell membrane</location>
        <topology evidence="1">Multi-pass membrane protein</topology>
    </subcellularLocation>
</comment>
<reference evidence="20 21" key="1">
    <citation type="submission" date="2016-11" db="EMBL/GenBank/DDBJ databases">
        <authorList>
            <person name="Varghese N."/>
            <person name="Submissions S."/>
        </authorList>
    </citation>
    <scope>NUCLEOTIDE SEQUENCE [LARGE SCALE GENOMIC DNA]</scope>
    <source>
        <strain evidence="20 21">DSM 15287</strain>
    </source>
</reference>
<dbReference type="InterPro" id="IPR023214">
    <property type="entry name" value="HAD_sf"/>
</dbReference>
<evidence type="ECO:0000256" key="10">
    <source>
        <dbReference type="ARBA" id="ARBA00022837"/>
    </source>
</evidence>
<evidence type="ECO:0000256" key="11">
    <source>
        <dbReference type="ARBA" id="ARBA00022840"/>
    </source>
</evidence>
<dbReference type="EC" id="7.2.2.10" evidence="3"/>
<evidence type="ECO:0000256" key="6">
    <source>
        <dbReference type="ARBA" id="ARBA00022568"/>
    </source>
</evidence>
<comment type="catalytic activity">
    <reaction evidence="17">
        <text>Ca(2+)(in) + ATP + H2O = Ca(2+)(out) + ADP + phosphate + H(+)</text>
        <dbReference type="Rhea" id="RHEA:18105"/>
        <dbReference type="ChEBI" id="CHEBI:15377"/>
        <dbReference type="ChEBI" id="CHEBI:15378"/>
        <dbReference type="ChEBI" id="CHEBI:29108"/>
        <dbReference type="ChEBI" id="CHEBI:30616"/>
        <dbReference type="ChEBI" id="CHEBI:43474"/>
        <dbReference type="ChEBI" id="CHEBI:456216"/>
        <dbReference type="EC" id="7.2.2.10"/>
    </reaction>
</comment>
<dbReference type="NCBIfam" id="TIGR01116">
    <property type="entry name" value="ATPase-IIA1_Ca"/>
    <property type="match status" value="1"/>
</dbReference>
<dbReference type="GO" id="GO:0016887">
    <property type="term" value="F:ATP hydrolysis activity"/>
    <property type="evidence" value="ECO:0007669"/>
    <property type="project" value="InterPro"/>
</dbReference>
<dbReference type="EMBL" id="FQZD01000004">
    <property type="protein sequence ID" value="SHI38838.1"/>
    <property type="molecule type" value="Genomic_DNA"/>
</dbReference>
<keyword evidence="10" id="KW-0106">Calcium</keyword>
<evidence type="ECO:0000256" key="7">
    <source>
        <dbReference type="ARBA" id="ARBA00022692"/>
    </source>
</evidence>
<keyword evidence="6" id="KW-0109">Calcium transport</keyword>
<accession>A0A1M6AR88</accession>
<sequence>MEQWHRRTVDEIIGFWQTEVNEGLSSKEVKEKLQRFGFNEMAAQEKIAWWKKLVAQFQDFMVLVLLAATLISAFLGEFADAATILIIVIINAILGFVQEYRAEKSLQALQKLSAPTARVLRNGNLQQIPARELVPGDILIIETGDKLAADCRLIETKGLEMEEAALTGESLPVSKTASLLCNETSALGDRKNMVYAGTSVTRGRGTAIVCDTGMRTEVGRIADMLQAAEQEPTPLEIRLAKLGHLLVWGCLAVCLVVVLTGIWKGEPLFLMCMAGISLAVAAIPEGLPAIVTVSLALGVQRMIRRNAIIRKLPAVETLGCTTVICSDKTGTLTQNTMTVRQVFAGSQAFEVTGNGYDIKGEFFLNQAKVNLQREKALQVCLTVGALCNNSVLKRNNVGISGLWRRAQADSWSIEGDPTEGALVVVAGKAGIWRETVEKTQPRLGEVPFTSERRCMSVVYGQKGLYTLYTKGAADTVLEVCKYYNKGNVEVVLTPEMKEQIMAAHDSMASQALRVLALAYRKLGPQQVNKDALDESVERDMVFAGLIGMIDPPRSEVKQAILSCRQAGIKTVMITGDHRDTAIAIASELQIYQENNSYALAGHELEKLDDKELDKIVDQVAVYARVSPAHKLRIVKALKRRGHVVAMTGDGINDAPAIKEANIGVAMGKAGTDVTKEASAMVLADDNFTTIVAAIEEGRGIYENIRKFIRYLLSCNLGEVLTMFIASLLGFPLPLLPVQILWVNLVTDGFPAMALGIDPNQHDIMQRPPRNPEESVFSRGLSRKIIMRGIQISCSTVGIFALVYLLQDNLQLARTMAFVTLVLSQMFHVFDCRSEIFTAFEVGLTKNKYLVLAVTGSVLMQIGVVYHPFFQGIFQTVPMSLFDWLLVVAISGWTFITSGVRYAFRKKRYMFSQPKRA</sequence>
<evidence type="ECO:0000256" key="9">
    <source>
        <dbReference type="ARBA" id="ARBA00022741"/>
    </source>
</evidence>
<dbReference type="GO" id="GO:0005524">
    <property type="term" value="F:ATP binding"/>
    <property type="evidence" value="ECO:0007669"/>
    <property type="project" value="UniProtKB-KW"/>
</dbReference>
<feature type="transmembrane region" description="Helical" evidence="18">
    <location>
        <begin position="81"/>
        <end position="97"/>
    </location>
</feature>
<dbReference type="SUPFAM" id="SSF81660">
    <property type="entry name" value="Metal cation-transporting ATPase, ATP-binding domain N"/>
    <property type="match status" value="1"/>
</dbReference>
<dbReference type="OrthoDB" id="9760802at2"/>
<dbReference type="SFLD" id="SFLDG00002">
    <property type="entry name" value="C1.7:_P-type_atpase_like"/>
    <property type="match status" value="1"/>
</dbReference>
<dbReference type="Pfam" id="PF13246">
    <property type="entry name" value="Cation_ATPase"/>
    <property type="match status" value="1"/>
</dbReference>
<dbReference type="FunFam" id="3.40.50.1000:FF:000028">
    <property type="entry name" value="Calcium-transporting P-type ATPase, putative"/>
    <property type="match status" value="1"/>
</dbReference>
<feature type="transmembrane region" description="Helical" evidence="18">
    <location>
        <begin position="245"/>
        <end position="262"/>
    </location>
</feature>
<feature type="domain" description="Cation-transporting P-type ATPase N-terminal" evidence="19">
    <location>
        <begin position="3"/>
        <end position="77"/>
    </location>
</feature>
<dbReference type="GO" id="GO:0005886">
    <property type="term" value="C:plasma membrane"/>
    <property type="evidence" value="ECO:0007669"/>
    <property type="project" value="UniProtKB-SubCell"/>
</dbReference>
<evidence type="ECO:0000313" key="21">
    <source>
        <dbReference type="Proteomes" id="UP000322917"/>
    </source>
</evidence>
<evidence type="ECO:0000256" key="12">
    <source>
        <dbReference type="ARBA" id="ARBA00022842"/>
    </source>
</evidence>
<dbReference type="SFLD" id="SFLDS00003">
    <property type="entry name" value="Haloacid_Dehalogenase"/>
    <property type="match status" value="1"/>
</dbReference>
<feature type="transmembrane region" description="Helical" evidence="18">
    <location>
        <begin position="880"/>
        <end position="903"/>
    </location>
</feature>
<keyword evidence="12" id="KW-0460">Magnesium</keyword>
<feature type="transmembrane region" description="Helical" evidence="18">
    <location>
        <begin position="707"/>
        <end position="732"/>
    </location>
</feature>
<organism evidence="20 21">
    <name type="scientific">Propionispora hippei DSM 15287</name>
    <dbReference type="NCBI Taxonomy" id="1123003"/>
    <lineage>
        <taxon>Bacteria</taxon>
        <taxon>Bacillati</taxon>
        <taxon>Bacillota</taxon>
        <taxon>Negativicutes</taxon>
        <taxon>Selenomonadales</taxon>
        <taxon>Sporomusaceae</taxon>
        <taxon>Propionispora</taxon>
    </lineage>
</organism>
<gene>
    <name evidence="20" type="ORF">SAMN02745170_00255</name>
</gene>
<dbReference type="Gene3D" id="3.40.50.1000">
    <property type="entry name" value="HAD superfamily/HAD-like"/>
    <property type="match status" value="1"/>
</dbReference>
<keyword evidence="13" id="KW-1278">Translocase</keyword>
<dbReference type="InterPro" id="IPR006413">
    <property type="entry name" value="P-type_ATPase_IIA_PMR1"/>
</dbReference>
<evidence type="ECO:0000256" key="14">
    <source>
        <dbReference type="ARBA" id="ARBA00022989"/>
    </source>
</evidence>
<dbReference type="SUPFAM" id="SSF81665">
    <property type="entry name" value="Calcium ATPase, transmembrane domain M"/>
    <property type="match status" value="1"/>
</dbReference>
<dbReference type="GO" id="GO:0140352">
    <property type="term" value="P:export from cell"/>
    <property type="evidence" value="ECO:0007669"/>
    <property type="project" value="UniProtKB-ARBA"/>
</dbReference>
<dbReference type="InterPro" id="IPR023298">
    <property type="entry name" value="ATPase_P-typ_TM_dom_sf"/>
</dbReference>
<keyword evidence="14 18" id="KW-1133">Transmembrane helix</keyword>
<dbReference type="PANTHER" id="PTHR42861">
    <property type="entry name" value="CALCIUM-TRANSPORTING ATPASE"/>
    <property type="match status" value="1"/>
</dbReference>
<dbReference type="Pfam" id="PF08282">
    <property type="entry name" value="Hydrolase_3"/>
    <property type="match status" value="1"/>
</dbReference>
<dbReference type="SFLD" id="SFLDF00027">
    <property type="entry name" value="p-type_atpase"/>
    <property type="match status" value="1"/>
</dbReference>
<evidence type="ECO:0000256" key="18">
    <source>
        <dbReference type="SAM" id="Phobius"/>
    </source>
</evidence>
<dbReference type="SMART" id="SM00831">
    <property type="entry name" value="Cation_ATPase_N"/>
    <property type="match status" value="1"/>
</dbReference>
<dbReference type="NCBIfam" id="TIGR01522">
    <property type="entry name" value="ATPase-IIA2_Ca"/>
    <property type="match status" value="1"/>
</dbReference>
<dbReference type="GO" id="GO:0005388">
    <property type="term" value="F:P-type calcium transporter activity"/>
    <property type="evidence" value="ECO:0007669"/>
    <property type="project" value="UniProtKB-EC"/>
</dbReference>
<evidence type="ECO:0000256" key="1">
    <source>
        <dbReference type="ARBA" id="ARBA00004651"/>
    </source>
</evidence>
<evidence type="ECO:0000313" key="20">
    <source>
        <dbReference type="EMBL" id="SHI38838.1"/>
    </source>
</evidence>
<comment type="similarity">
    <text evidence="2">Belongs to the cation transport ATPase (P-type) (TC 3.A.3) family. Type IIA subfamily.</text>
</comment>
<dbReference type="Gene3D" id="1.20.1110.10">
    <property type="entry name" value="Calcium-transporting ATPase, transmembrane domain"/>
    <property type="match status" value="1"/>
</dbReference>
<dbReference type="InterPro" id="IPR023299">
    <property type="entry name" value="ATPase_P-typ_cyto_dom_N"/>
</dbReference>
<keyword evidence="15" id="KW-0406">Ion transport</keyword>
<dbReference type="PRINTS" id="PR00120">
    <property type="entry name" value="HATPASE"/>
</dbReference>
<dbReference type="CDD" id="cd02089">
    <property type="entry name" value="P-type_ATPase_Ca_prok"/>
    <property type="match status" value="1"/>
</dbReference>
<dbReference type="InterPro" id="IPR005782">
    <property type="entry name" value="P-type_ATPase_IIA"/>
</dbReference>
<evidence type="ECO:0000256" key="15">
    <source>
        <dbReference type="ARBA" id="ARBA00023065"/>
    </source>
</evidence>
<dbReference type="Pfam" id="PF00690">
    <property type="entry name" value="Cation_ATPase_N"/>
    <property type="match status" value="1"/>
</dbReference>
<keyword evidence="8" id="KW-0479">Metal-binding</keyword>
<keyword evidence="9" id="KW-0547">Nucleotide-binding</keyword>
<keyword evidence="4" id="KW-0813">Transport</keyword>
<dbReference type="Gene3D" id="3.40.1110.10">
    <property type="entry name" value="Calcium-transporting ATPase, cytoplasmic domain N"/>
    <property type="match status" value="1"/>
</dbReference>
<dbReference type="PRINTS" id="PR00119">
    <property type="entry name" value="CATATPASE"/>
</dbReference>
<evidence type="ECO:0000256" key="3">
    <source>
        <dbReference type="ARBA" id="ARBA00012790"/>
    </source>
</evidence>
<dbReference type="SUPFAM" id="SSF81653">
    <property type="entry name" value="Calcium ATPase, transduction domain A"/>
    <property type="match status" value="1"/>
</dbReference>